<dbReference type="PANTHER" id="PTHR22948">
    <property type="entry name" value="TUDOR DOMAIN CONTAINING PROTEIN"/>
    <property type="match status" value="1"/>
</dbReference>
<reference evidence="2 4" key="2">
    <citation type="submission" date="2018-11" db="EMBL/GenBank/DDBJ databases">
        <authorList>
            <consortium name="Pathogen Informatics"/>
        </authorList>
    </citation>
    <scope>NUCLEOTIDE SEQUENCE [LARGE SCALE GENOMIC DNA]</scope>
</reference>
<dbReference type="SUPFAM" id="SSF63748">
    <property type="entry name" value="Tudor/PWWP/MBT"/>
    <property type="match status" value="1"/>
</dbReference>
<dbReference type="PANTHER" id="PTHR22948:SF65">
    <property type="entry name" value="A-KINASE ANCHORING PROTEIN 1"/>
    <property type="match status" value="1"/>
</dbReference>
<evidence type="ECO:0000313" key="5">
    <source>
        <dbReference type="WBParaSite" id="DME_0000786101-mRNA-1"/>
    </source>
</evidence>
<dbReference type="WBParaSite" id="DME_0000786101-mRNA-1">
    <property type="protein sequence ID" value="DME_0000786101-mRNA-1"/>
    <property type="gene ID" value="DME_0000786101"/>
</dbReference>
<accession>A0A0N4UJL8</accession>
<evidence type="ECO:0000313" key="4">
    <source>
        <dbReference type="Proteomes" id="UP000274756"/>
    </source>
</evidence>
<dbReference type="InterPro" id="IPR035437">
    <property type="entry name" value="SNase_OB-fold_sf"/>
</dbReference>
<dbReference type="Proteomes" id="UP000038040">
    <property type="component" value="Unplaced"/>
</dbReference>
<keyword evidence="4" id="KW-1185">Reference proteome</keyword>
<dbReference type="AlphaFoldDB" id="A0A0N4UJL8"/>
<dbReference type="InterPro" id="IPR002999">
    <property type="entry name" value="Tudor"/>
</dbReference>
<dbReference type="OrthoDB" id="10069557at2759"/>
<dbReference type="GO" id="GO:0005737">
    <property type="term" value="C:cytoplasm"/>
    <property type="evidence" value="ECO:0007669"/>
    <property type="project" value="UniProtKB-ARBA"/>
</dbReference>
<evidence type="ECO:0000313" key="3">
    <source>
        <dbReference type="Proteomes" id="UP000038040"/>
    </source>
</evidence>
<protein>
    <submittedName>
        <fullName evidence="5">Tudor domain-containing protein</fullName>
    </submittedName>
</protein>
<sequence>MCRNWNIASASVMDWIFFLFEQSSDSGHATTQPTPTPYLNEQYHFEIPHSLVGLLVSQRAGVDIIIYAGHYNPKRGQTHQLCVITGEREKINRALNMIRRRFPSKRFKELNLTCVFDTDRMLGYFRSKVDIMHLNPYFTGYRQEIPIQMMAEHRTILRSNELEVLEPCPVFVSSVLDPGHFFLQRMGPCFLKLPEFEQQLKEIYDDVSQRETFIAPVSHGTLCVAPVKGMPGWFRAVVLAYFDEDEHVLISYIDHGGYSRIHYKNIYKLKAGLENFEAVAVECCLPSIEPVDGSMLWSLEAIERIKSLILSKIALARWIGYRNKRCAVDLCISDACNQLIRLESTLISSGLAKLADASTMPVRLFGKLEKSAKKLDDKKEWEDEEEN</sequence>
<feature type="domain" description="Tudor" evidence="1">
    <location>
        <begin position="216"/>
        <end position="276"/>
    </location>
</feature>
<evidence type="ECO:0000313" key="2">
    <source>
        <dbReference type="EMBL" id="VDN60237.1"/>
    </source>
</evidence>
<evidence type="ECO:0000259" key="1">
    <source>
        <dbReference type="PROSITE" id="PS50304"/>
    </source>
</evidence>
<dbReference type="Pfam" id="PF00567">
    <property type="entry name" value="TUDOR"/>
    <property type="match status" value="1"/>
</dbReference>
<proteinExistence type="predicted"/>
<dbReference type="Gene3D" id="2.40.50.90">
    <property type="match status" value="1"/>
</dbReference>
<dbReference type="STRING" id="318479.A0A0N4UJL8"/>
<name>A0A0N4UJL8_DRAME</name>
<dbReference type="PROSITE" id="PS50304">
    <property type="entry name" value="TUDOR"/>
    <property type="match status" value="1"/>
</dbReference>
<organism evidence="3 5">
    <name type="scientific">Dracunculus medinensis</name>
    <name type="common">Guinea worm</name>
    <dbReference type="NCBI Taxonomy" id="318479"/>
    <lineage>
        <taxon>Eukaryota</taxon>
        <taxon>Metazoa</taxon>
        <taxon>Ecdysozoa</taxon>
        <taxon>Nematoda</taxon>
        <taxon>Chromadorea</taxon>
        <taxon>Rhabditida</taxon>
        <taxon>Spirurina</taxon>
        <taxon>Dracunculoidea</taxon>
        <taxon>Dracunculidae</taxon>
        <taxon>Dracunculus</taxon>
    </lineage>
</organism>
<dbReference type="Proteomes" id="UP000274756">
    <property type="component" value="Unassembled WGS sequence"/>
</dbReference>
<reference evidence="5" key="1">
    <citation type="submission" date="2017-02" db="UniProtKB">
        <authorList>
            <consortium name="WormBaseParasite"/>
        </authorList>
    </citation>
    <scope>IDENTIFICATION</scope>
</reference>
<dbReference type="EMBL" id="UYYG01001207">
    <property type="protein sequence ID" value="VDN60237.1"/>
    <property type="molecule type" value="Genomic_DNA"/>
</dbReference>
<dbReference type="Gene3D" id="2.30.30.140">
    <property type="match status" value="1"/>
</dbReference>
<dbReference type="InterPro" id="IPR050621">
    <property type="entry name" value="Tudor_domain_containing"/>
</dbReference>
<gene>
    <name evidence="2" type="ORF">DME_LOCUS10210</name>
</gene>